<comment type="caution">
    <text evidence="2">The sequence shown here is derived from an EMBL/GenBank/DDBJ whole genome shotgun (WGS) entry which is preliminary data.</text>
</comment>
<organism evidence="2 3">
    <name type="scientific">Dreissena polymorpha</name>
    <name type="common">Zebra mussel</name>
    <name type="synonym">Mytilus polymorpha</name>
    <dbReference type="NCBI Taxonomy" id="45954"/>
    <lineage>
        <taxon>Eukaryota</taxon>
        <taxon>Metazoa</taxon>
        <taxon>Spiralia</taxon>
        <taxon>Lophotrochozoa</taxon>
        <taxon>Mollusca</taxon>
        <taxon>Bivalvia</taxon>
        <taxon>Autobranchia</taxon>
        <taxon>Heteroconchia</taxon>
        <taxon>Euheterodonta</taxon>
        <taxon>Imparidentia</taxon>
        <taxon>Neoheterodontei</taxon>
        <taxon>Myida</taxon>
        <taxon>Dreissenoidea</taxon>
        <taxon>Dreissenidae</taxon>
        <taxon>Dreissena</taxon>
    </lineage>
</organism>
<keyword evidence="3" id="KW-1185">Reference proteome</keyword>
<protein>
    <recommendedName>
        <fullName evidence="1">HAT C-terminal dimerisation domain-containing protein</fullName>
    </recommendedName>
</protein>
<dbReference type="Pfam" id="PF05699">
    <property type="entry name" value="Dimer_Tnp_hAT"/>
    <property type="match status" value="1"/>
</dbReference>
<evidence type="ECO:0000259" key="1">
    <source>
        <dbReference type="Pfam" id="PF05699"/>
    </source>
</evidence>
<accession>A0A9D4FR76</accession>
<reference evidence="2" key="1">
    <citation type="journal article" date="2019" name="bioRxiv">
        <title>The Genome of the Zebra Mussel, Dreissena polymorpha: A Resource for Invasive Species Research.</title>
        <authorList>
            <person name="McCartney M.A."/>
            <person name="Auch B."/>
            <person name="Kono T."/>
            <person name="Mallez S."/>
            <person name="Zhang Y."/>
            <person name="Obille A."/>
            <person name="Becker A."/>
            <person name="Abrahante J.E."/>
            <person name="Garbe J."/>
            <person name="Badalamenti J.P."/>
            <person name="Herman A."/>
            <person name="Mangelson H."/>
            <person name="Liachko I."/>
            <person name="Sullivan S."/>
            <person name="Sone E.D."/>
            <person name="Koren S."/>
            <person name="Silverstein K.A.T."/>
            <person name="Beckman K.B."/>
            <person name="Gohl D.M."/>
        </authorList>
    </citation>
    <scope>NUCLEOTIDE SEQUENCE</scope>
    <source>
        <strain evidence="2">Duluth1</strain>
        <tissue evidence="2">Whole animal</tissue>
    </source>
</reference>
<dbReference type="EMBL" id="JAIWYP010000007">
    <property type="protein sequence ID" value="KAH3801000.1"/>
    <property type="molecule type" value="Genomic_DNA"/>
</dbReference>
<feature type="domain" description="HAT C-terminal dimerisation" evidence="1">
    <location>
        <begin position="49"/>
        <end position="84"/>
    </location>
</feature>
<dbReference type="GO" id="GO:0046983">
    <property type="term" value="F:protein dimerization activity"/>
    <property type="evidence" value="ECO:0007669"/>
    <property type="project" value="InterPro"/>
</dbReference>
<reference evidence="2" key="2">
    <citation type="submission" date="2020-11" db="EMBL/GenBank/DDBJ databases">
        <authorList>
            <person name="McCartney M.A."/>
            <person name="Auch B."/>
            <person name="Kono T."/>
            <person name="Mallez S."/>
            <person name="Becker A."/>
            <person name="Gohl D.M."/>
            <person name="Silverstein K.A.T."/>
            <person name="Koren S."/>
            <person name="Bechman K.B."/>
            <person name="Herman A."/>
            <person name="Abrahante J.E."/>
            <person name="Garbe J."/>
        </authorList>
    </citation>
    <scope>NUCLEOTIDE SEQUENCE</scope>
    <source>
        <strain evidence="2">Duluth1</strain>
        <tissue evidence="2">Whole animal</tissue>
    </source>
</reference>
<proteinExistence type="predicted"/>
<dbReference type="AlphaFoldDB" id="A0A9D4FR76"/>
<dbReference type="InterPro" id="IPR008906">
    <property type="entry name" value="HATC_C_dom"/>
</dbReference>
<gene>
    <name evidence="2" type="ORF">DPMN_154644</name>
</gene>
<evidence type="ECO:0000313" key="2">
    <source>
        <dbReference type="EMBL" id="KAH3801000.1"/>
    </source>
</evidence>
<name>A0A9D4FR76_DREPO</name>
<evidence type="ECO:0000313" key="3">
    <source>
        <dbReference type="Proteomes" id="UP000828390"/>
    </source>
</evidence>
<sequence>MNQIYTSFESDLDSTRNAFVDDIRRMKVRWNNNAQKPGTLIDALDVTPKAAYPAIHRVLAILLTMPDTSASCERSVSSMRRIKLHMRTP</sequence>
<dbReference type="Proteomes" id="UP000828390">
    <property type="component" value="Unassembled WGS sequence"/>
</dbReference>